<comment type="caution">
    <text evidence="3">The sequence shown here is derived from an EMBL/GenBank/DDBJ whole genome shotgun (WGS) entry which is preliminary data.</text>
</comment>
<evidence type="ECO:0000313" key="4">
    <source>
        <dbReference type="Proteomes" id="UP001612928"/>
    </source>
</evidence>
<proteinExistence type="predicted"/>
<evidence type="ECO:0000256" key="2">
    <source>
        <dbReference type="SAM" id="Phobius"/>
    </source>
</evidence>
<accession>A0ABW7ZWK5</accession>
<dbReference type="EMBL" id="JBITMB010000001">
    <property type="protein sequence ID" value="MFI7438914.1"/>
    <property type="molecule type" value="Genomic_DNA"/>
</dbReference>
<dbReference type="RefSeq" id="WP_397018463.1">
    <property type="nucleotide sequence ID" value="NZ_JBITMB010000001.1"/>
</dbReference>
<protein>
    <submittedName>
        <fullName evidence="3">Uncharacterized protein</fullName>
    </submittedName>
</protein>
<keyword evidence="2" id="KW-0812">Transmembrane</keyword>
<sequence>MTKNGSTRPPAAAGGAGSRPNWPAVSALAGAIAALIALIAYLRPPVPPQSNTTLPTPAPQSSSTNPGSTPSAPPTPTPSPESSSPESSTPEPPPPSSTRPVPVSPAPLPAIRPGGCDEAAAALTAYHRNAGTVRSSQAAAAQQTYQDLMGAVLDAQGVVGAKISRLAREFQELSFRLSGMVNADPEQVLADINTDAAELRRLCEAT</sequence>
<dbReference type="Proteomes" id="UP001612928">
    <property type="component" value="Unassembled WGS sequence"/>
</dbReference>
<feature type="transmembrane region" description="Helical" evidence="2">
    <location>
        <begin position="22"/>
        <end position="42"/>
    </location>
</feature>
<feature type="region of interest" description="Disordered" evidence="1">
    <location>
        <begin position="44"/>
        <end position="113"/>
    </location>
</feature>
<feature type="compositionally biased region" description="Pro residues" evidence="1">
    <location>
        <begin position="90"/>
        <end position="110"/>
    </location>
</feature>
<keyword evidence="2" id="KW-1133">Transmembrane helix</keyword>
<keyword evidence="2" id="KW-0472">Membrane</keyword>
<feature type="compositionally biased region" description="Low complexity" evidence="1">
    <location>
        <begin position="80"/>
        <end position="89"/>
    </location>
</feature>
<feature type="compositionally biased region" description="Low complexity" evidence="1">
    <location>
        <begin position="59"/>
        <end position="70"/>
    </location>
</feature>
<evidence type="ECO:0000256" key="1">
    <source>
        <dbReference type="SAM" id="MobiDB-lite"/>
    </source>
</evidence>
<evidence type="ECO:0000313" key="3">
    <source>
        <dbReference type="EMBL" id="MFI7438914.1"/>
    </source>
</evidence>
<keyword evidence="4" id="KW-1185">Reference proteome</keyword>
<organism evidence="3 4">
    <name type="scientific">Nonomuraea indica</name>
    <dbReference type="NCBI Taxonomy" id="1581193"/>
    <lineage>
        <taxon>Bacteria</taxon>
        <taxon>Bacillati</taxon>
        <taxon>Actinomycetota</taxon>
        <taxon>Actinomycetes</taxon>
        <taxon>Streptosporangiales</taxon>
        <taxon>Streptosporangiaceae</taxon>
        <taxon>Nonomuraea</taxon>
    </lineage>
</organism>
<gene>
    <name evidence="3" type="ORF">ACIBP5_02990</name>
</gene>
<reference evidence="3 4" key="1">
    <citation type="submission" date="2024-10" db="EMBL/GenBank/DDBJ databases">
        <title>The Natural Products Discovery Center: Release of the First 8490 Sequenced Strains for Exploring Actinobacteria Biosynthetic Diversity.</title>
        <authorList>
            <person name="Kalkreuter E."/>
            <person name="Kautsar S.A."/>
            <person name="Yang D."/>
            <person name="Bader C.D."/>
            <person name="Teijaro C.N."/>
            <person name="Fluegel L."/>
            <person name="Davis C.M."/>
            <person name="Simpson J.R."/>
            <person name="Lauterbach L."/>
            <person name="Steele A.D."/>
            <person name="Gui C."/>
            <person name="Meng S."/>
            <person name="Li G."/>
            <person name="Viehrig K."/>
            <person name="Ye F."/>
            <person name="Su P."/>
            <person name="Kiefer A.F."/>
            <person name="Nichols A."/>
            <person name="Cepeda A.J."/>
            <person name="Yan W."/>
            <person name="Fan B."/>
            <person name="Jiang Y."/>
            <person name="Adhikari A."/>
            <person name="Zheng C.-J."/>
            <person name="Schuster L."/>
            <person name="Cowan T.M."/>
            <person name="Smanski M.J."/>
            <person name="Chevrette M.G."/>
            <person name="De Carvalho L.P.S."/>
            <person name="Shen B."/>
        </authorList>
    </citation>
    <scope>NUCLEOTIDE SEQUENCE [LARGE SCALE GENOMIC DNA]</scope>
    <source>
        <strain evidence="3 4">NPDC049503</strain>
    </source>
</reference>
<name>A0ABW7ZWK5_9ACTN</name>
<feature type="region of interest" description="Disordered" evidence="1">
    <location>
        <begin position="1"/>
        <end position="23"/>
    </location>
</feature>